<dbReference type="EMBL" id="CP053435">
    <property type="protein sequence ID" value="QJW92382.1"/>
    <property type="molecule type" value="Genomic_DNA"/>
</dbReference>
<evidence type="ECO:0000256" key="1">
    <source>
        <dbReference type="ARBA" id="ARBA00038248"/>
    </source>
</evidence>
<dbReference type="AlphaFoldDB" id="A0A6M5YHF7"/>
<dbReference type="InterPro" id="IPR007842">
    <property type="entry name" value="HEPN_dom"/>
</dbReference>
<dbReference type="Proteomes" id="UP000502756">
    <property type="component" value="Chromosome"/>
</dbReference>
<name>A0A6M5YHF7_9BACT</name>
<gene>
    <name evidence="3" type="ORF">HNV11_16685</name>
</gene>
<accession>A0A6M5YHF7</accession>
<dbReference type="Gene3D" id="1.20.120.330">
    <property type="entry name" value="Nucleotidyltransferases domain 2"/>
    <property type="match status" value="1"/>
</dbReference>
<dbReference type="PANTHER" id="PTHR36565">
    <property type="entry name" value="UPF0332 PROTEIN TM_1000"/>
    <property type="match status" value="1"/>
</dbReference>
<proteinExistence type="inferred from homology"/>
<reference evidence="3 4" key="1">
    <citation type="submission" date="2020-05" db="EMBL/GenBank/DDBJ databases">
        <title>Genome sequencing of Spirosoma sp. TS118.</title>
        <authorList>
            <person name="Lee J.-H."/>
            <person name="Jeong S."/>
            <person name="Zhao L."/>
            <person name="Jung J.-H."/>
            <person name="Kim M.-K."/>
            <person name="Lim S."/>
        </authorList>
    </citation>
    <scope>NUCLEOTIDE SEQUENCE [LARGE SCALE GENOMIC DNA]</scope>
    <source>
        <strain evidence="3 4">TS118</strain>
    </source>
</reference>
<dbReference type="PANTHER" id="PTHR36565:SF1">
    <property type="entry name" value="UPF0332 PROTEIN TM_1000"/>
    <property type="match status" value="1"/>
</dbReference>
<dbReference type="InterPro" id="IPR052226">
    <property type="entry name" value="UPF0332_toxin"/>
</dbReference>
<feature type="domain" description="HEPN" evidence="2">
    <location>
        <begin position="1"/>
        <end position="90"/>
    </location>
</feature>
<evidence type="ECO:0000313" key="4">
    <source>
        <dbReference type="Proteomes" id="UP000502756"/>
    </source>
</evidence>
<comment type="similarity">
    <text evidence="1">Belongs to the UPF0332 family.</text>
</comment>
<keyword evidence="4" id="KW-1185">Reference proteome</keyword>
<evidence type="ECO:0000259" key="2">
    <source>
        <dbReference type="Pfam" id="PF05168"/>
    </source>
</evidence>
<protein>
    <submittedName>
        <fullName evidence="3">HEPN domain-containing protein</fullName>
    </submittedName>
</protein>
<dbReference type="KEGG" id="stae:HNV11_16685"/>
<dbReference type="Pfam" id="PF05168">
    <property type="entry name" value="HEPN"/>
    <property type="match status" value="1"/>
</dbReference>
<evidence type="ECO:0000313" key="3">
    <source>
        <dbReference type="EMBL" id="QJW92382.1"/>
    </source>
</evidence>
<organism evidence="3 4">
    <name type="scientific">Spirosoma taeanense</name>
    <dbReference type="NCBI Taxonomy" id="2735870"/>
    <lineage>
        <taxon>Bacteria</taxon>
        <taxon>Pseudomonadati</taxon>
        <taxon>Bacteroidota</taxon>
        <taxon>Cytophagia</taxon>
        <taxon>Cytophagales</taxon>
        <taxon>Cytophagaceae</taxon>
        <taxon>Spirosoma</taxon>
    </lineage>
</organism>
<sequence length="101" mass="11976">MNRSYYAVFYVLITLLYEKEYLYTKSHSGAHAKFRELYVKTGLLPKEVSYWLDKTWELRQAGDYDFEDRVTTEEAAEALESAQQFIRAVADYLQDNELFNP</sequence>